<protein>
    <submittedName>
        <fullName evidence="1">Uncharacterized protein</fullName>
    </submittedName>
</protein>
<dbReference type="Proteomes" id="UP000792671">
    <property type="component" value="Genome"/>
</dbReference>
<organism evidence="1 2">
    <name type="scientific">Mythimna separata entomopoxvirus 'L'</name>
    <dbReference type="NCBI Taxonomy" id="1293572"/>
    <lineage>
        <taxon>Viruses</taxon>
        <taxon>Varidnaviria</taxon>
        <taxon>Bamfordvirae</taxon>
        <taxon>Nucleocytoviricota</taxon>
        <taxon>Pokkesviricetes</taxon>
        <taxon>Chitovirales</taxon>
        <taxon>Poxviridae</taxon>
        <taxon>Entomopoxvirinae</taxon>
        <taxon>Betaentomopoxvirus</taxon>
        <taxon>Betaentomopoxvirus mseparata</taxon>
        <taxon>Mythimna separata entomopoxvirus</taxon>
    </lineage>
</organism>
<evidence type="ECO:0000313" key="1">
    <source>
        <dbReference type="EMBL" id="CCU56428.1"/>
    </source>
</evidence>
<gene>
    <name evidence="1" type="ORF">MYSEV_230</name>
</gene>
<evidence type="ECO:0000313" key="2">
    <source>
        <dbReference type="Proteomes" id="UP000792671"/>
    </source>
</evidence>
<proteinExistence type="predicted"/>
<dbReference type="KEGG" id="vg:15613852"/>
<reference evidence="1 2" key="1">
    <citation type="journal article" date="2013" name="J. Virol.">
        <title>New Insights into the Evolution of Entomopoxvirinae from the Complete Genome Sequences of Four Entomopoxviruses Infecting Adoxophyes honmai, Choristoneura biennis, Choristoneura rosaceana, and Mythimna separata.</title>
        <authorList>
            <person name="Theze J."/>
            <person name="Takatsuka J."/>
            <person name="Li Z."/>
            <person name="Gallais J."/>
            <person name="Doucet D."/>
            <person name="Arif B."/>
            <person name="Nakai M."/>
            <person name="Herniou E.A."/>
        </authorList>
    </citation>
    <scope>NUCLEOTIDE SEQUENCE [LARGE SCALE GENOMIC DNA]</scope>
</reference>
<dbReference type="RefSeq" id="YP_008003747.1">
    <property type="nucleotide sequence ID" value="NC_021246.1"/>
</dbReference>
<dbReference type="OrthoDB" id="34312at10239"/>
<dbReference type="EMBL" id="HF679134">
    <property type="protein sequence ID" value="CCU56428.1"/>
    <property type="molecule type" value="Genomic_DNA"/>
</dbReference>
<keyword evidence="2" id="KW-1185">Reference proteome</keyword>
<name>A0A916KQC2_9POXV</name>
<dbReference type="GeneID" id="15613852"/>
<accession>A0A916KQC2</accession>
<sequence>MKYKSTSLFIFFAKFDSKKWDLYKEKIKKKLEYGRKQYYSKYLIGTIPDFIKDNNYIYKLFELSVPRIFKYYIDDKININIINKSKKLDTYNLNDIYVVIGGIGKHNPGNLDINNIKINSIDYFNFFIDILHDIPDYEYNIVYYKYMINDILDEFININPEEYLSIINASFY</sequence>